<dbReference type="InterPro" id="IPR003593">
    <property type="entry name" value="AAA+_ATPase"/>
</dbReference>
<name>A0A0A7FZZ7_9CLOT</name>
<accession>A0A0A7FZZ7</accession>
<dbReference type="OrthoDB" id="9801958at2"/>
<organism evidence="5 6">
    <name type="scientific">Clostridium baratii str. Sullivan</name>
    <dbReference type="NCBI Taxonomy" id="1415775"/>
    <lineage>
        <taxon>Bacteria</taxon>
        <taxon>Bacillati</taxon>
        <taxon>Bacillota</taxon>
        <taxon>Clostridia</taxon>
        <taxon>Eubacteriales</taxon>
        <taxon>Clostridiaceae</taxon>
        <taxon>Clostridium</taxon>
    </lineage>
</organism>
<dbReference type="SUPFAM" id="SSF52540">
    <property type="entry name" value="P-loop containing nucleoside triphosphate hydrolases"/>
    <property type="match status" value="1"/>
</dbReference>
<evidence type="ECO:0000313" key="6">
    <source>
        <dbReference type="Proteomes" id="UP000030635"/>
    </source>
</evidence>
<dbReference type="InterPro" id="IPR017871">
    <property type="entry name" value="ABC_transporter-like_CS"/>
</dbReference>
<dbReference type="PROSITE" id="PS50893">
    <property type="entry name" value="ABC_TRANSPORTER_2"/>
    <property type="match status" value="1"/>
</dbReference>
<protein>
    <submittedName>
        <fullName evidence="5">ABC transporter family protein</fullName>
    </submittedName>
</protein>
<evidence type="ECO:0000256" key="2">
    <source>
        <dbReference type="ARBA" id="ARBA00022741"/>
    </source>
</evidence>
<dbReference type="Gene3D" id="3.40.50.300">
    <property type="entry name" value="P-loop containing nucleotide triphosphate hydrolases"/>
    <property type="match status" value="1"/>
</dbReference>
<keyword evidence="6" id="KW-1185">Reference proteome</keyword>
<dbReference type="GO" id="GO:0005524">
    <property type="term" value="F:ATP binding"/>
    <property type="evidence" value="ECO:0007669"/>
    <property type="project" value="UniProtKB-KW"/>
</dbReference>
<sequence length="252" mass="28724">MIQISNLSVFYGGKKEKVKAVGPINFKCNDNDICAIIGPSGCGKTTLLNVLSGVNKDYEGEVLLNDEKLNPHIHKIGFIPQDFGLLPWKTVEENCLLPFKIKGEKIDKNILDKMNSILKRLNIYDLRKKHPNKLSGGQRQRVSIARSFLMNPDLLLMDEAFSALDAIIKEEAEELFLDVWSSNKISTFFVTHSIDEAIYMGKKIIIMSNTPGVISEVIENDLFNNKNYKEDIRYLKLFSKIKNLIKKEWDSK</sequence>
<dbReference type="eggNOG" id="COG1116">
    <property type="taxonomic scope" value="Bacteria"/>
</dbReference>
<gene>
    <name evidence="5" type="ORF">U729_2103</name>
</gene>
<dbReference type="RefSeq" id="WP_039314587.1">
    <property type="nucleotide sequence ID" value="NZ_CP006905.1"/>
</dbReference>
<dbReference type="GeneID" id="60852590"/>
<dbReference type="PROSITE" id="PS00211">
    <property type="entry name" value="ABC_TRANSPORTER_1"/>
    <property type="match status" value="1"/>
</dbReference>
<dbReference type="Pfam" id="PF00005">
    <property type="entry name" value="ABC_tran"/>
    <property type="match status" value="1"/>
</dbReference>
<dbReference type="HOGENOM" id="CLU_000604_1_22_9"/>
<dbReference type="AlphaFoldDB" id="A0A0A7FZZ7"/>
<dbReference type="InterPro" id="IPR003439">
    <property type="entry name" value="ABC_transporter-like_ATP-bd"/>
</dbReference>
<dbReference type="KEGG" id="cbv:U729_2103"/>
<proteinExistence type="predicted"/>
<keyword evidence="1" id="KW-0813">Transport</keyword>
<keyword evidence="2" id="KW-0547">Nucleotide-binding</keyword>
<dbReference type="PANTHER" id="PTHR42788">
    <property type="entry name" value="TAURINE IMPORT ATP-BINDING PROTEIN-RELATED"/>
    <property type="match status" value="1"/>
</dbReference>
<dbReference type="EMBL" id="CP006905">
    <property type="protein sequence ID" value="AIY85183.1"/>
    <property type="molecule type" value="Genomic_DNA"/>
</dbReference>
<dbReference type="STRING" id="1561.NPD11_916"/>
<keyword evidence="3" id="KW-0067">ATP-binding</keyword>
<dbReference type="InterPro" id="IPR027417">
    <property type="entry name" value="P-loop_NTPase"/>
</dbReference>
<dbReference type="CDD" id="cd03293">
    <property type="entry name" value="ABC_NrtD_SsuB_transporters"/>
    <property type="match status" value="1"/>
</dbReference>
<dbReference type="InterPro" id="IPR050166">
    <property type="entry name" value="ABC_transporter_ATP-bind"/>
</dbReference>
<feature type="domain" description="ABC transporter" evidence="4">
    <location>
        <begin position="2"/>
        <end position="234"/>
    </location>
</feature>
<evidence type="ECO:0000313" key="5">
    <source>
        <dbReference type="EMBL" id="AIY85183.1"/>
    </source>
</evidence>
<evidence type="ECO:0000256" key="3">
    <source>
        <dbReference type="ARBA" id="ARBA00022840"/>
    </source>
</evidence>
<reference evidence="5 6" key="1">
    <citation type="journal article" date="2015" name="Infect. Genet. Evol.">
        <title>Genomic sequences of six botulinum neurotoxin-producing strains representing three clostridial species illustrate the mobility and diversity of botulinum neurotoxin genes.</title>
        <authorList>
            <person name="Smith T.J."/>
            <person name="Hill K.K."/>
            <person name="Xie G."/>
            <person name="Foley B.T."/>
            <person name="Williamson C.H."/>
            <person name="Foster J.T."/>
            <person name="Johnson S.L."/>
            <person name="Chertkov O."/>
            <person name="Teshima H."/>
            <person name="Gibbons H.S."/>
            <person name="Johnsky L.A."/>
            <person name="Karavis M.A."/>
            <person name="Smith L.A."/>
        </authorList>
    </citation>
    <scope>NUCLEOTIDE SEQUENCE [LARGE SCALE GENOMIC DNA]</scope>
    <source>
        <strain evidence="5">Sullivan</strain>
    </source>
</reference>
<dbReference type="SMART" id="SM00382">
    <property type="entry name" value="AAA"/>
    <property type="match status" value="1"/>
</dbReference>
<evidence type="ECO:0000259" key="4">
    <source>
        <dbReference type="PROSITE" id="PS50893"/>
    </source>
</evidence>
<dbReference type="PANTHER" id="PTHR42788:SF13">
    <property type="entry name" value="ALIPHATIC SULFONATES IMPORT ATP-BINDING PROTEIN SSUB"/>
    <property type="match status" value="1"/>
</dbReference>
<dbReference type="Proteomes" id="UP000030635">
    <property type="component" value="Chromosome"/>
</dbReference>
<evidence type="ECO:0000256" key="1">
    <source>
        <dbReference type="ARBA" id="ARBA00022448"/>
    </source>
</evidence>
<dbReference type="GO" id="GO:0016887">
    <property type="term" value="F:ATP hydrolysis activity"/>
    <property type="evidence" value="ECO:0007669"/>
    <property type="project" value="InterPro"/>
</dbReference>